<name>A0A645E4I5_9ZZZZ</name>
<proteinExistence type="predicted"/>
<comment type="caution">
    <text evidence="2">The sequence shown here is derived from an EMBL/GenBank/DDBJ whole genome shotgun (WGS) entry which is preliminary data.</text>
</comment>
<sequence length="158" mass="16966">MSQFSYGALEVARLKEAQMPVSAGFDPEGNLTRDPSQVIASRRILPAGYWKGAALSFVLDIFAACLALGKTTAAIGRLQGDEHGISQVFIAIDYRRIAPEGATQAILDDAVDNVLASIADGSGERISYPGQRRVNVIEENTVHGIPVDDLVWEKILGL</sequence>
<dbReference type="EMBL" id="VSSQ01042866">
    <property type="protein sequence ID" value="MPM96491.1"/>
    <property type="molecule type" value="Genomic_DNA"/>
</dbReference>
<gene>
    <name evidence="2" type="primary">dlgD_3</name>
    <name evidence="2" type="ORF">SDC9_143654</name>
</gene>
<keyword evidence="1 2" id="KW-0560">Oxidoreductase</keyword>
<evidence type="ECO:0000313" key="2">
    <source>
        <dbReference type="EMBL" id="MPM96491.1"/>
    </source>
</evidence>
<dbReference type="GO" id="GO:0047559">
    <property type="term" value="F:3-dehydro-L-gulonate 2-dehydrogenase activity"/>
    <property type="evidence" value="ECO:0007669"/>
    <property type="project" value="UniProtKB-EC"/>
</dbReference>
<dbReference type="Gene3D" id="3.30.1370.60">
    <property type="entry name" value="Hypothetical oxidoreductase yiak, domain 2"/>
    <property type="match status" value="1"/>
</dbReference>
<dbReference type="InterPro" id="IPR036111">
    <property type="entry name" value="Mal/L-sulfo/L-lacto_DH-like_sf"/>
</dbReference>
<evidence type="ECO:0000256" key="1">
    <source>
        <dbReference type="ARBA" id="ARBA00023002"/>
    </source>
</evidence>
<protein>
    <submittedName>
        <fullName evidence="2">2,3-diketo-L-gulonate reductase</fullName>
        <ecNumber evidence="2">1.1.1.130</ecNumber>
    </submittedName>
</protein>
<dbReference type="InterPro" id="IPR043143">
    <property type="entry name" value="Mal/L-sulf/L-lact_DH-like_NADP"/>
</dbReference>
<dbReference type="EC" id="1.1.1.130" evidence="2"/>
<dbReference type="InterPro" id="IPR003767">
    <property type="entry name" value="Malate/L-lactate_DH-like"/>
</dbReference>
<dbReference type="AlphaFoldDB" id="A0A645E4I5"/>
<dbReference type="Pfam" id="PF02615">
    <property type="entry name" value="Ldh_2"/>
    <property type="match status" value="1"/>
</dbReference>
<reference evidence="2" key="1">
    <citation type="submission" date="2019-08" db="EMBL/GenBank/DDBJ databases">
        <authorList>
            <person name="Kucharzyk K."/>
            <person name="Murdoch R.W."/>
            <person name="Higgins S."/>
            <person name="Loffler F."/>
        </authorList>
    </citation>
    <scope>NUCLEOTIDE SEQUENCE</scope>
</reference>
<accession>A0A645E4I5</accession>
<dbReference type="SUPFAM" id="SSF89733">
    <property type="entry name" value="L-sulfolactate dehydrogenase-like"/>
    <property type="match status" value="1"/>
</dbReference>
<dbReference type="PANTHER" id="PTHR11091">
    <property type="entry name" value="OXIDOREDUCTASE-RELATED"/>
    <property type="match status" value="1"/>
</dbReference>
<dbReference type="PANTHER" id="PTHR11091:SF3">
    <property type="entry name" value="2,3-DIKETO-L-GULONATE REDUCTASE"/>
    <property type="match status" value="1"/>
</dbReference>
<organism evidence="2">
    <name type="scientific">bioreactor metagenome</name>
    <dbReference type="NCBI Taxonomy" id="1076179"/>
    <lineage>
        <taxon>unclassified sequences</taxon>
        <taxon>metagenomes</taxon>
        <taxon>ecological metagenomes</taxon>
    </lineage>
</organism>